<evidence type="ECO:0000313" key="2">
    <source>
        <dbReference type="Proteomes" id="UP001175228"/>
    </source>
</evidence>
<proteinExistence type="predicted"/>
<reference evidence="1" key="1">
    <citation type="submission" date="2023-06" db="EMBL/GenBank/DDBJ databases">
        <authorList>
            <consortium name="Lawrence Berkeley National Laboratory"/>
            <person name="Ahrendt S."/>
            <person name="Sahu N."/>
            <person name="Indic B."/>
            <person name="Wong-Bajracharya J."/>
            <person name="Merenyi Z."/>
            <person name="Ke H.-M."/>
            <person name="Monk M."/>
            <person name="Kocsube S."/>
            <person name="Drula E."/>
            <person name="Lipzen A."/>
            <person name="Balint B."/>
            <person name="Henrissat B."/>
            <person name="Andreopoulos B."/>
            <person name="Martin F.M."/>
            <person name="Harder C.B."/>
            <person name="Rigling D."/>
            <person name="Ford K.L."/>
            <person name="Foster G.D."/>
            <person name="Pangilinan J."/>
            <person name="Papanicolaou A."/>
            <person name="Barry K."/>
            <person name="LaButti K."/>
            <person name="Viragh M."/>
            <person name="Koriabine M."/>
            <person name="Yan M."/>
            <person name="Riley R."/>
            <person name="Champramary S."/>
            <person name="Plett K.L."/>
            <person name="Tsai I.J."/>
            <person name="Slot J."/>
            <person name="Sipos G."/>
            <person name="Plett J."/>
            <person name="Nagy L.G."/>
            <person name="Grigoriev I.V."/>
        </authorList>
    </citation>
    <scope>NUCLEOTIDE SEQUENCE</scope>
    <source>
        <strain evidence="1">HWK02</strain>
    </source>
</reference>
<name>A0AA39PXX7_9AGAR</name>
<comment type="caution">
    <text evidence="1">The sequence shown here is derived from an EMBL/GenBank/DDBJ whole genome shotgun (WGS) entry which is preliminary data.</text>
</comment>
<dbReference type="AlphaFoldDB" id="A0AA39PXX7"/>
<dbReference type="EMBL" id="JAUEPU010000028">
    <property type="protein sequence ID" value="KAK0492632.1"/>
    <property type="molecule type" value="Genomic_DNA"/>
</dbReference>
<accession>A0AA39PXX7</accession>
<sequence>MLYSLNPSPLTVPKANVAADSKGELETFQLGIWKISILKTSPLNLRKQLVDLKDALRYFKRLAIDIYTLEPVLATLFVLNKLWSGVQSALLLYFSSQILRIVRVSSSVF</sequence>
<dbReference type="Proteomes" id="UP001175228">
    <property type="component" value="Unassembled WGS sequence"/>
</dbReference>
<protein>
    <submittedName>
        <fullName evidence="1">Uncharacterized protein</fullName>
    </submittedName>
</protein>
<gene>
    <name evidence="1" type="ORF">EDD18DRAFT_1079447</name>
</gene>
<keyword evidence="2" id="KW-1185">Reference proteome</keyword>
<organism evidence="1 2">
    <name type="scientific">Armillaria luteobubalina</name>
    <dbReference type="NCBI Taxonomy" id="153913"/>
    <lineage>
        <taxon>Eukaryota</taxon>
        <taxon>Fungi</taxon>
        <taxon>Dikarya</taxon>
        <taxon>Basidiomycota</taxon>
        <taxon>Agaricomycotina</taxon>
        <taxon>Agaricomycetes</taxon>
        <taxon>Agaricomycetidae</taxon>
        <taxon>Agaricales</taxon>
        <taxon>Marasmiineae</taxon>
        <taxon>Physalacriaceae</taxon>
        <taxon>Armillaria</taxon>
    </lineage>
</organism>
<evidence type="ECO:0000313" key="1">
    <source>
        <dbReference type="EMBL" id="KAK0492632.1"/>
    </source>
</evidence>